<evidence type="ECO:0000256" key="5">
    <source>
        <dbReference type="SAM" id="Coils"/>
    </source>
</evidence>
<feature type="region of interest" description="Disordered" evidence="6">
    <location>
        <begin position="675"/>
        <end position="703"/>
    </location>
</feature>
<evidence type="ECO:0000256" key="6">
    <source>
        <dbReference type="SAM" id="MobiDB-lite"/>
    </source>
</evidence>
<keyword evidence="4" id="KW-0539">Nucleus</keyword>
<keyword evidence="5" id="KW-0175">Coiled coil</keyword>
<evidence type="ECO:0000256" key="3">
    <source>
        <dbReference type="ARBA" id="ARBA00022553"/>
    </source>
</evidence>
<feature type="domain" description="Sas10 C-terminal" evidence="7">
    <location>
        <begin position="662"/>
        <end position="737"/>
    </location>
</feature>
<feature type="compositionally biased region" description="Basic and acidic residues" evidence="6">
    <location>
        <begin position="592"/>
        <end position="602"/>
    </location>
</feature>
<name>A0A8A1M1R4_AJECA</name>
<dbReference type="InterPro" id="IPR007146">
    <property type="entry name" value="Sas10/Utp3/C1D"/>
</dbReference>
<comment type="subcellular location">
    <subcellularLocation>
        <location evidence="1">Nucleus</location>
    </subcellularLocation>
</comment>
<feature type="region of interest" description="Disordered" evidence="6">
    <location>
        <begin position="485"/>
        <end position="507"/>
    </location>
</feature>
<evidence type="ECO:0000256" key="1">
    <source>
        <dbReference type="ARBA" id="ARBA00004123"/>
    </source>
</evidence>
<dbReference type="Pfam" id="PF09368">
    <property type="entry name" value="Sas10"/>
    <property type="match status" value="1"/>
</dbReference>
<feature type="region of interest" description="Disordered" evidence="6">
    <location>
        <begin position="130"/>
        <end position="202"/>
    </location>
</feature>
<sequence>MSQIETSVVIESEFVPRYPEVHFFKFDHAKEEIFGESPIPAAAYWRIRPRICWPSQAALAPMGKKRKAGKLSSAKQSGPDQTSRFEADSRFADSEDEFEQSRDRILLEEAPEAKRRRKLSEQEEFFVLSDEEVLGYQSESTDDEGFDDDDVDVEEEKDGDSGLSTLKKLRPFNAATLVDDDDEEEGKGEEDEGMKGWGSSKKDYYDADIIETEADAFEEEAEAKKIQQQRLQAMNEADFGFDESEWATAVNDGERGREGENNVVIEALPELQVTDDMSVDERRKIVKQRYPEFEPLSKDFLSLQHLHEEFAVAAQNAENSVNGRGLSHQAGGDHVPLPVIKFRTLSAYLGAISMYFFLLTSPSRDGETRLAMSPAELREHPIMETLINCKKQWEEAKDAQEIVDSEVESYYSIDNDQTSSLSAPATKIAGVNENPVEPAPVSKSKRTKAQKAAEDAKALSEKKRAEKLRQTEAELAYLSTLLNAQSTKRTSKHTKKSTSKDDDSDFGDEAALDTLEAEEKAKKKKSLRFYTSQIAQKSNKRGAAGRDAGGDTDLPYRERLKDRQARLNAQAEKRGQRTPDDLHALGGDSEDEDRRLASEVRGDSNNNNNNNKSNVDSDSDDYYDMVAARSKQKKADKNKLADEHAAAARERVRVEVEGGIGEDGKRAITYAIAKNKGLTPRRSKDVRNPRVKKKKKYEEKKKKLGSIRQVYRGGEKRGGYGGELTGIKTNLVRSVKL</sequence>
<keyword evidence="3" id="KW-0597">Phosphoprotein</keyword>
<evidence type="ECO:0000313" key="8">
    <source>
        <dbReference type="EMBL" id="QSS60416.1"/>
    </source>
</evidence>
<evidence type="ECO:0000259" key="7">
    <source>
        <dbReference type="Pfam" id="PF09368"/>
    </source>
</evidence>
<dbReference type="PANTHER" id="PTHR13237:SF8">
    <property type="entry name" value="SOMETHING ABOUT SILENCING PROTEIN 10"/>
    <property type="match status" value="1"/>
</dbReference>
<reference evidence="8" key="1">
    <citation type="submission" date="2021-01" db="EMBL/GenBank/DDBJ databases">
        <title>Chromosome-level genome assembly of a human fungal pathogen reveals clustering of transcriptionally co-regulated genes.</title>
        <authorList>
            <person name="Voorhies M."/>
            <person name="Cohen S."/>
            <person name="Shea T.P."/>
            <person name="Petrus S."/>
            <person name="Munoz J.F."/>
            <person name="Poplawski S."/>
            <person name="Goldman W.E."/>
            <person name="Michael T."/>
            <person name="Cuomo C.A."/>
            <person name="Sil A."/>
            <person name="Beyhan S."/>
        </authorList>
    </citation>
    <scope>NUCLEOTIDE SEQUENCE</scope>
    <source>
        <strain evidence="8">WU24</strain>
    </source>
</reference>
<feature type="coiled-coil region" evidence="5">
    <location>
        <begin position="207"/>
        <end position="236"/>
    </location>
</feature>
<dbReference type="AlphaFoldDB" id="A0A8A1M1R4"/>
<dbReference type="Proteomes" id="UP000663671">
    <property type="component" value="Chromosome 4"/>
</dbReference>
<feature type="region of interest" description="Disordered" evidence="6">
    <location>
        <begin position="422"/>
        <end position="465"/>
    </location>
</feature>
<evidence type="ECO:0000256" key="4">
    <source>
        <dbReference type="ARBA" id="ARBA00023242"/>
    </source>
</evidence>
<evidence type="ECO:0000256" key="2">
    <source>
        <dbReference type="ARBA" id="ARBA00010979"/>
    </source>
</evidence>
<dbReference type="InterPro" id="IPR018972">
    <property type="entry name" value="Sas10_C_dom"/>
</dbReference>
<protein>
    <submittedName>
        <fullName evidence="8">Sas10/Utp3 family protein</fullName>
    </submittedName>
</protein>
<feature type="compositionally biased region" description="Acidic residues" evidence="6">
    <location>
        <begin position="140"/>
        <end position="158"/>
    </location>
</feature>
<feature type="region of interest" description="Disordered" evidence="6">
    <location>
        <begin position="519"/>
        <end position="646"/>
    </location>
</feature>
<dbReference type="Pfam" id="PF04000">
    <property type="entry name" value="Sas10_Utp3"/>
    <property type="match status" value="1"/>
</dbReference>
<dbReference type="OrthoDB" id="1924577at2759"/>
<feature type="compositionally biased region" description="Basic and acidic residues" evidence="6">
    <location>
        <begin position="633"/>
        <end position="646"/>
    </location>
</feature>
<comment type="similarity">
    <text evidence="2">Belongs to the SAS10 family.</text>
</comment>
<dbReference type="GO" id="GO:0032040">
    <property type="term" value="C:small-subunit processome"/>
    <property type="evidence" value="ECO:0007669"/>
    <property type="project" value="TreeGrafter"/>
</dbReference>
<organism evidence="8 9">
    <name type="scientific">Ajellomyces capsulatus</name>
    <name type="common">Darling's disease fungus</name>
    <name type="synonym">Histoplasma capsulatum</name>
    <dbReference type="NCBI Taxonomy" id="5037"/>
    <lineage>
        <taxon>Eukaryota</taxon>
        <taxon>Fungi</taxon>
        <taxon>Dikarya</taxon>
        <taxon>Ascomycota</taxon>
        <taxon>Pezizomycotina</taxon>
        <taxon>Eurotiomycetes</taxon>
        <taxon>Eurotiomycetidae</taxon>
        <taxon>Onygenales</taxon>
        <taxon>Ajellomycetaceae</taxon>
        <taxon>Histoplasma</taxon>
    </lineage>
</organism>
<proteinExistence type="inferred from homology"/>
<feature type="compositionally biased region" description="Basic and acidic residues" evidence="6">
    <location>
        <begin position="451"/>
        <end position="465"/>
    </location>
</feature>
<dbReference type="PANTHER" id="PTHR13237">
    <property type="entry name" value="SOMETHING ABOUT SILENCING PROTEIN 10-RELATED"/>
    <property type="match status" value="1"/>
</dbReference>
<evidence type="ECO:0000313" key="9">
    <source>
        <dbReference type="Proteomes" id="UP000663671"/>
    </source>
</evidence>
<dbReference type="EMBL" id="CP069110">
    <property type="protein sequence ID" value="QSS60416.1"/>
    <property type="molecule type" value="Genomic_DNA"/>
</dbReference>
<feature type="compositionally biased region" description="Polar residues" evidence="6">
    <location>
        <begin position="73"/>
        <end position="82"/>
    </location>
</feature>
<feature type="compositionally biased region" description="Basic and acidic residues" evidence="6">
    <location>
        <begin position="554"/>
        <end position="583"/>
    </location>
</feature>
<feature type="region of interest" description="Disordered" evidence="6">
    <location>
        <begin position="63"/>
        <end position="105"/>
    </location>
</feature>
<feature type="compositionally biased region" description="Basic and acidic residues" evidence="6">
    <location>
        <begin position="83"/>
        <end position="105"/>
    </location>
</feature>
<feature type="compositionally biased region" description="Low complexity" evidence="6">
    <location>
        <begin position="603"/>
        <end position="616"/>
    </location>
</feature>
<dbReference type="VEuPathDB" id="FungiDB:I7I51_05215"/>
<dbReference type="GO" id="GO:0000462">
    <property type="term" value="P:maturation of SSU-rRNA from tricistronic rRNA transcript (SSU-rRNA, 5.8S rRNA, LSU-rRNA)"/>
    <property type="evidence" value="ECO:0007669"/>
    <property type="project" value="TreeGrafter"/>
</dbReference>
<gene>
    <name evidence="8" type="primary">SAS10</name>
    <name evidence="8" type="ORF">I7I51_05215</name>
</gene>
<feature type="compositionally biased region" description="Acidic residues" evidence="6">
    <location>
        <begin position="178"/>
        <end position="192"/>
    </location>
</feature>
<accession>A0A8A1M1R4</accession>